<protein>
    <submittedName>
        <fullName evidence="6">Uncharacterized protein</fullName>
    </submittedName>
</protein>
<dbReference type="CDD" id="cd01098">
    <property type="entry name" value="PAN_AP_plant"/>
    <property type="match status" value="1"/>
</dbReference>
<dbReference type="GO" id="GO:0048544">
    <property type="term" value="P:recognition of pollen"/>
    <property type="evidence" value="ECO:0007669"/>
    <property type="project" value="InterPro"/>
</dbReference>
<evidence type="ECO:0000259" key="4">
    <source>
        <dbReference type="PROSITE" id="PS50927"/>
    </source>
</evidence>
<sequence length="325" mass="36783">MWFDYFVDAVDTIKSSQFIRDPDTIVSTGSTFKFGFFSPEVLWSSNVPNSAANNSTVAQLLDSGNLVLQDNANRIRIWESFQEPADTFLPTMKLTTNIRTGEKLQLTSWKSPSDPSIGRFSAGVDPLKVPEVFVWNDNSPHWQTGPWNGRIFLGITEMNSVYLDGFHLVIDNQEGIATFSYAFSNFSTFFFLNSEGILLEREWIHGKKEWIETLSVPSNECEVYGTCGGFGSCNSAKNPICGCLRGFEPKNVEEWKKGNWTSGCLQRSPLKCEQINKTGKEDEFLKLEMVKLLDFAEWSSTIEDQCRDLCLNNCSCIAYAFDVRF</sequence>
<evidence type="ECO:0000259" key="5">
    <source>
        <dbReference type="PROSITE" id="PS50948"/>
    </source>
</evidence>
<evidence type="ECO:0000256" key="3">
    <source>
        <dbReference type="ARBA" id="ARBA00023180"/>
    </source>
</evidence>
<keyword evidence="3" id="KW-0325">Glycoprotein</keyword>
<dbReference type="EMBL" id="JANJYJ010000009">
    <property type="protein sequence ID" value="KAK3188222.1"/>
    <property type="molecule type" value="Genomic_DNA"/>
</dbReference>
<comment type="caution">
    <text evidence="6">The sequence shown here is derived from an EMBL/GenBank/DDBJ whole genome shotgun (WGS) entry which is preliminary data.</text>
</comment>
<evidence type="ECO:0000256" key="2">
    <source>
        <dbReference type="ARBA" id="ARBA00023157"/>
    </source>
</evidence>
<proteinExistence type="predicted"/>
<dbReference type="InterPro" id="IPR000858">
    <property type="entry name" value="S_locus_glycoprot_dom"/>
</dbReference>
<dbReference type="PANTHER" id="PTHR32444:SF198">
    <property type="entry name" value="BULB-TYPE LECTIN DOMAIN-CONTAINING PROTEIN"/>
    <property type="match status" value="1"/>
</dbReference>
<dbReference type="InterPro" id="IPR001480">
    <property type="entry name" value="Bulb-type_lectin_dom"/>
</dbReference>
<dbReference type="Pfam" id="PF01453">
    <property type="entry name" value="B_lectin"/>
    <property type="match status" value="1"/>
</dbReference>
<dbReference type="PROSITE" id="PS50927">
    <property type="entry name" value="BULB_LECTIN"/>
    <property type="match status" value="1"/>
</dbReference>
<keyword evidence="1" id="KW-0732">Signal</keyword>
<gene>
    <name evidence="6" type="ORF">Dsin_027783</name>
</gene>
<reference evidence="6" key="1">
    <citation type="journal article" date="2023" name="Plant J.">
        <title>Genome sequences and population genomics provide insights into the demographic history, inbreeding, and mutation load of two 'living fossil' tree species of Dipteronia.</title>
        <authorList>
            <person name="Feng Y."/>
            <person name="Comes H.P."/>
            <person name="Chen J."/>
            <person name="Zhu S."/>
            <person name="Lu R."/>
            <person name="Zhang X."/>
            <person name="Li P."/>
            <person name="Qiu J."/>
            <person name="Olsen K.M."/>
            <person name="Qiu Y."/>
        </authorList>
    </citation>
    <scope>NUCLEOTIDE SEQUENCE</scope>
    <source>
        <strain evidence="6">NBL</strain>
    </source>
</reference>
<dbReference type="Proteomes" id="UP001281410">
    <property type="component" value="Unassembled WGS sequence"/>
</dbReference>
<dbReference type="PANTHER" id="PTHR32444">
    <property type="entry name" value="BULB-TYPE LECTIN DOMAIN-CONTAINING PROTEIN"/>
    <property type="match status" value="1"/>
</dbReference>
<feature type="domain" description="Bulb-type lectin" evidence="4">
    <location>
        <begin position="1"/>
        <end position="81"/>
    </location>
</feature>
<keyword evidence="7" id="KW-1185">Reference proteome</keyword>
<feature type="domain" description="Apple" evidence="5">
    <location>
        <begin position="272"/>
        <end position="325"/>
    </location>
</feature>
<organism evidence="6 7">
    <name type="scientific">Dipteronia sinensis</name>
    <dbReference type="NCBI Taxonomy" id="43782"/>
    <lineage>
        <taxon>Eukaryota</taxon>
        <taxon>Viridiplantae</taxon>
        <taxon>Streptophyta</taxon>
        <taxon>Embryophyta</taxon>
        <taxon>Tracheophyta</taxon>
        <taxon>Spermatophyta</taxon>
        <taxon>Magnoliopsida</taxon>
        <taxon>eudicotyledons</taxon>
        <taxon>Gunneridae</taxon>
        <taxon>Pentapetalae</taxon>
        <taxon>rosids</taxon>
        <taxon>malvids</taxon>
        <taxon>Sapindales</taxon>
        <taxon>Sapindaceae</taxon>
        <taxon>Hippocastanoideae</taxon>
        <taxon>Acereae</taxon>
        <taxon>Dipteronia</taxon>
    </lineage>
</organism>
<accession>A0AAD9ZPL7</accession>
<dbReference type="InterPro" id="IPR003609">
    <property type="entry name" value="Pan_app"/>
</dbReference>
<keyword evidence="2" id="KW-1015">Disulfide bond</keyword>
<evidence type="ECO:0000313" key="7">
    <source>
        <dbReference type="Proteomes" id="UP001281410"/>
    </source>
</evidence>
<dbReference type="Gene3D" id="2.90.10.30">
    <property type="match status" value="1"/>
</dbReference>
<dbReference type="PROSITE" id="PS50948">
    <property type="entry name" value="PAN"/>
    <property type="match status" value="1"/>
</dbReference>
<dbReference type="AlphaFoldDB" id="A0AAD9ZPL7"/>
<dbReference type="SUPFAM" id="SSF51110">
    <property type="entry name" value="alpha-D-mannose-specific plant lectins"/>
    <property type="match status" value="1"/>
</dbReference>
<dbReference type="Pfam" id="PF08276">
    <property type="entry name" value="PAN_2"/>
    <property type="match status" value="1"/>
</dbReference>
<name>A0AAD9ZPL7_9ROSI</name>
<dbReference type="InterPro" id="IPR036426">
    <property type="entry name" value="Bulb-type_lectin_dom_sf"/>
</dbReference>
<dbReference type="Pfam" id="PF00954">
    <property type="entry name" value="S_locus_glycop"/>
    <property type="match status" value="1"/>
</dbReference>
<evidence type="ECO:0000256" key="1">
    <source>
        <dbReference type="ARBA" id="ARBA00022729"/>
    </source>
</evidence>
<evidence type="ECO:0000313" key="6">
    <source>
        <dbReference type="EMBL" id="KAK3188222.1"/>
    </source>
</evidence>